<dbReference type="GO" id="GO:0005975">
    <property type="term" value="P:carbohydrate metabolic process"/>
    <property type="evidence" value="ECO:0007669"/>
    <property type="project" value="InterPro"/>
</dbReference>
<dbReference type="Gene3D" id="3.30.310.50">
    <property type="entry name" value="Alpha-D-phosphohexomutase, C-terminal domain"/>
    <property type="match status" value="1"/>
</dbReference>
<dbReference type="PANTHER" id="PTHR43771:SF1">
    <property type="entry name" value="PHOSPHOMANNOMUTASE"/>
    <property type="match status" value="1"/>
</dbReference>
<keyword evidence="6" id="KW-0413">Isomerase</keyword>
<dbReference type="EMBL" id="FOJA01000001">
    <property type="protein sequence ID" value="SEV95728.1"/>
    <property type="molecule type" value="Genomic_DNA"/>
</dbReference>
<dbReference type="InterPro" id="IPR005841">
    <property type="entry name" value="Alpha-D-phosphohexomutase_SF"/>
</dbReference>
<evidence type="ECO:0000259" key="10">
    <source>
        <dbReference type="Pfam" id="PF02879"/>
    </source>
</evidence>
<evidence type="ECO:0000259" key="9">
    <source>
        <dbReference type="Pfam" id="PF02878"/>
    </source>
</evidence>
<dbReference type="Proteomes" id="UP000198518">
    <property type="component" value="Unassembled WGS sequence"/>
</dbReference>
<keyword evidence="5 7" id="KW-0460">Magnesium</keyword>
<evidence type="ECO:0000256" key="4">
    <source>
        <dbReference type="ARBA" id="ARBA00022723"/>
    </source>
</evidence>
<evidence type="ECO:0000256" key="6">
    <source>
        <dbReference type="ARBA" id="ARBA00023235"/>
    </source>
</evidence>
<feature type="domain" description="Alpha-D-phosphohexomutase alpha/beta/alpha" evidence="10">
    <location>
        <begin position="148"/>
        <end position="248"/>
    </location>
</feature>
<name>A0A1I0N3W9_9EURY</name>
<dbReference type="RefSeq" id="WP_089667895.1">
    <property type="nucleotide sequence ID" value="NZ_FOJA01000001.1"/>
</dbReference>
<feature type="domain" description="Alpha-D-phosphohexomutase C-terminal" evidence="8">
    <location>
        <begin position="372"/>
        <end position="438"/>
    </location>
</feature>
<evidence type="ECO:0000256" key="2">
    <source>
        <dbReference type="ARBA" id="ARBA00010231"/>
    </source>
</evidence>
<evidence type="ECO:0000259" key="8">
    <source>
        <dbReference type="Pfam" id="PF00408"/>
    </source>
</evidence>
<feature type="domain" description="Alpha-D-phosphohexomutase alpha/beta/alpha" evidence="9">
    <location>
        <begin position="2"/>
        <end position="129"/>
    </location>
</feature>
<evidence type="ECO:0000256" key="7">
    <source>
        <dbReference type="RuleBase" id="RU004326"/>
    </source>
</evidence>
<evidence type="ECO:0000256" key="5">
    <source>
        <dbReference type="ARBA" id="ARBA00022842"/>
    </source>
</evidence>
<dbReference type="OrthoDB" id="10363at2157"/>
<dbReference type="GO" id="GO:0000287">
    <property type="term" value="F:magnesium ion binding"/>
    <property type="evidence" value="ECO:0007669"/>
    <property type="project" value="InterPro"/>
</dbReference>
<comment type="cofactor">
    <cofactor evidence="1">
        <name>Mg(2+)</name>
        <dbReference type="ChEBI" id="CHEBI:18420"/>
    </cofactor>
</comment>
<dbReference type="GO" id="GO:0016868">
    <property type="term" value="F:intramolecular phosphotransferase activity"/>
    <property type="evidence" value="ECO:0007669"/>
    <property type="project" value="InterPro"/>
</dbReference>
<gene>
    <name evidence="11" type="ORF">SAMN04487945_0586</name>
</gene>
<dbReference type="Gene3D" id="3.40.120.10">
    <property type="entry name" value="Alpha-D-Glucose-1,6-Bisphosphate, subunit A, domain 3"/>
    <property type="match status" value="3"/>
</dbReference>
<protein>
    <submittedName>
        <fullName evidence="11">Phosphomannomutase</fullName>
    </submittedName>
</protein>
<dbReference type="InterPro" id="IPR005844">
    <property type="entry name" value="A-D-PHexomutase_a/b/a-I"/>
</dbReference>
<reference evidence="11 12" key="1">
    <citation type="submission" date="2016-10" db="EMBL/GenBank/DDBJ databases">
        <authorList>
            <person name="de Groot N.N."/>
        </authorList>
    </citation>
    <scope>NUCLEOTIDE SEQUENCE [LARGE SCALE GENOMIC DNA]</scope>
    <source>
        <strain evidence="11 12">CGMCC 1.5337</strain>
    </source>
</reference>
<dbReference type="InterPro" id="IPR036900">
    <property type="entry name" value="A-D-PHexomutase_C_sf"/>
</dbReference>
<dbReference type="PANTHER" id="PTHR43771">
    <property type="entry name" value="PHOSPHOMANNOMUTASE"/>
    <property type="match status" value="1"/>
</dbReference>
<proteinExistence type="inferred from homology"/>
<dbReference type="Pfam" id="PF02879">
    <property type="entry name" value="PGM_PMM_II"/>
    <property type="match status" value="1"/>
</dbReference>
<evidence type="ECO:0000313" key="11">
    <source>
        <dbReference type="EMBL" id="SEV95728.1"/>
    </source>
</evidence>
<dbReference type="Pfam" id="PF00408">
    <property type="entry name" value="PGM_PMM_IV"/>
    <property type="match status" value="1"/>
</dbReference>
<dbReference type="InterPro" id="IPR005845">
    <property type="entry name" value="A-D-PHexomutase_a/b/a-II"/>
</dbReference>
<dbReference type="AlphaFoldDB" id="A0A1I0N3W9"/>
<dbReference type="STRING" id="355548.SAMN04487945_0586"/>
<evidence type="ECO:0000256" key="3">
    <source>
        <dbReference type="ARBA" id="ARBA00022553"/>
    </source>
</evidence>
<sequence length="453" mass="47059">MDLFGTAGIRGDAAETVDPELALAVGTAAASEARDGGDREFVVSRDGRVTGPALAAAATAGLESAGARVLRAGVLPTPALAYASRGRRGIQLTASHNPPEDNGIKLFVDGEEYDRDAERAVEASVADGASYATWDEWGDTESLDVLPDYRAAVTEYASEHGAPLAGLTVAVDCGNGVAALATPQVLRALGAHVVTLNANVDGHFPGRPSKPTPETVTDLREFVANGDAAFGIAHDGDADRIVLVDGDGDVVHEDTVVAVLAEHYTDASDADDPVVVTTPNASARIDERVEAAGGRVERVRLGALHEGIAAAREDGGDVVFAAEPWKHVHTGFGGWIDGVTSAAILSRLAADAGGLAPLREPVTERPYRKVSVECPDDEKAAVMAALGDDLPAAFPDADVDTEYGVRLSFPDASWVLVRPSGTEPYVRVYAESEDVDDLVEAAVGVVRDAVEDA</sequence>
<dbReference type="InterPro" id="IPR016066">
    <property type="entry name" value="A-D-PHexomutase_CS"/>
</dbReference>
<dbReference type="Pfam" id="PF02878">
    <property type="entry name" value="PGM_PMM_I"/>
    <property type="match status" value="1"/>
</dbReference>
<comment type="similarity">
    <text evidence="2 7">Belongs to the phosphohexose mutase family.</text>
</comment>
<evidence type="ECO:0000256" key="1">
    <source>
        <dbReference type="ARBA" id="ARBA00001946"/>
    </source>
</evidence>
<dbReference type="InterPro" id="IPR005843">
    <property type="entry name" value="A-D-PHexomutase_C"/>
</dbReference>
<dbReference type="PROSITE" id="PS00710">
    <property type="entry name" value="PGM_PMM"/>
    <property type="match status" value="1"/>
</dbReference>
<organism evidence="11 12">
    <name type="scientific">Halobacterium jilantaiense</name>
    <dbReference type="NCBI Taxonomy" id="355548"/>
    <lineage>
        <taxon>Archaea</taxon>
        <taxon>Methanobacteriati</taxon>
        <taxon>Methanobacteriota</taxon>
        <taxon>Stenosarchaea group</taxon>
        <taxon>Halobacteria</taxon>
        <taxon>Halobacteriales</taxon>
        <taxon>Halobacteriaceae</taxon>
        <taxon>Halobacterium</taxon>
    </lineage>
</organism>
<keyword evidence="4 7" id="KW-0479">Metal-binding</keyword>
<keyword evidence="3" id="KW-0597">Phosphoprotein</keyword>
<dbReference type="SUPFAM" id="SSF53738">
    <property type="entry name" value="Phosphoglucomutase, first 3 domains"/>
    <property type="match status" value="3"/>
</dbReference>
<keyword evidence="12" id="KW-1185">Reference proteome</keyword>
<accession>A0A1I0N3W9</accession>
<dbReference type="PRINTS" id="PR00509">
    <property type="entry name" value="PGMPMM"/>
</dbReference>
<dbReference type="InterPro" id="IPR016055">
    <property type="entry name" value="A-D-PHexomutase_a/b/a-I/II/III"/>
</dbReference>
<dbReference type="SUPFAM" id="SSF55957">
    <property type="entry name" value="Phosphoglucomutase, C-terminal domain"/>
    <property type="match status" value="1"/>
</dbReference>
<evidence type="ECO:0000313" key="12">
    <source>
        <dbReference type="Proteomes" id="UP000198518"/>
    </source>
</evidence>